<evidence type="ECO:0000256" key="2">
    <source>
        <dbReference type="ARBA" id="ARBA00023125"/>
    </source>
</evidence>
<protein>
    <recommendedName>
        <fullName evidence="6">HTH myb-type domain-containing protein</fullName>
    </recommendedName>
</protein>
<reference evidence="7" key="1">
    <citation type="submission" date="2024-10" db="EMBL/GenBank/DDBJ databases">
        <authorList>
            <person name="Ryan C."/>
        </authorList>
    </citation>
    <scope>NUCLEOTIDE SEQUENCE [LARGE SCALE GENOMIC DNA]</scope>
</reference>
<proteinExistence type="predicted"/>
<dbReference type="Proteomes" id="UP001497457">
    <property type="component" value="Chromosome 15b"/>
</dbReference>
<dbReference type="NCBIfam" id="TIGR01557">
    <property type="entry name" value="myb_SHAQKYF"/>
    <property type="match status" value="1"/>
</dbReference>
<evidence type="ECO:0000256" key="5">
    <source>
        <dbReference type="SAM" id="MobiDB-lite"/>
    </source>
</evidence>
<dbReference type="AlphaFoldDB" id="A0ABC8XTI8"/>
<dbReference type="Gene3D" id="1.10.10.60">
    <property type="entry name" value="Homeodomain-like"/>
    <property type="match status" value="1"/>
</dbReference>
<dbReference type="Pfam" id="PF14379">
    <property type="entry name" value="Myb_CC_LHEQLE"/>
    <property type="match status" value="1"/>
</dbReference>
<organism evidence="7 8">
    <name type="scientific">Urochloa decumbens</name>
    <dbReference type="NCBI Taxonomy" id="240449"/>
    <lineage>
        <taxon>Eukaryota</taxon>
        <taxon>Viridiplantae</taxon>
        <taxon>Streptophyta</taxon>
        <taxon>Embryophyta</taxon>
        <taxon>Tracheophyta</taxon>
        <taxon>Spermatophyta</taxon>
        <taxon>Magnoliopsida</taxon>
        <taxon>Liliopsida</taxon>
        <taxon>Poales</taxon>
        <taxon>Poaceae</taxon>
        <taxon>PACMAD clade</taxon>
        <taxon>Panicoideae</taxon>
        <taxon>Panicodae</taxon>
        <taxon>Paniceae</taxon>
        <taxon>Melinidinae</taxon>
        <taxon>Urochloa</taxon>
    </lineage>
</organism>
<dbReference type="InterPro" id="IPR009057">
    <property type="entry name" value="Homeodomain-like_sf"/>
</dbReference>
<evidence type="ECO:0000256" key="4">
    <source>
        <dbReference type="ARBA" id="ARBA00023242"/>
    </source>
</evidence>
<dbReference type="GO" id="GO:0003677">
    <property type="term" value="F:DNA binding"/>
    <property type="evidence" value="ECO:0007669"/>
    <property type="project" value="UniProtKB-KW"/>
</dbReference>
<feature type="compositionally biased region" description="Polar residues" evidence="5">
    <location>
        <begin position="58"/>
        <end position="67"/>
    </location>
</feature>
<dbReference type="InterPro" id="IPR001005">
    <property type="entry name" value="SANT/Myb"/>
</dbReference>
<evidence type="ECO:0000313" key="8">
    <source>
        <dbReference type="Proteomes" id="UP001497457"/>
    </source>
</evidence>
<dbReference type="PANTHER" id="PTHR31499">
    <property type="entry name" value="MYB FAMILY TRANSCRIPTION FACTOR PHL11"/>
    <property type="match status" value="1"/>
</dbReference>
<keyword evidence="1" id="KW-0805">Transcription regulation</keyword>
<feature type="compositionally biased region" description="Polar residues" evidence="5">
    <location>
        <begin position="360"/>
        <end position="394"/>
    </location>
</feature>
<evidence type="ECO:0000259" key="6">
    <source>
        <dbReference type="PROSITE" id="PS51294"/>
    </source>
</evidence>
<feature type="region of interest" description="Disordered" evidence="5">
    <location>
        <begin position="185"/>
        <end position="231"/>
    </location>
</feature>
<evidence type="ECO:0000256" key="1">
    <source>
        <dbReference type="ARBA" id="ARBA00023015"/>
    </source>
</evidence>
<name>A0ABC8XTI8_9POAL</name>
<dbReference type="InterPro" id="IPR006447">
    <property type="entry name" value="Myb_dom_plants"/>
</dbReference>
<feature type="region of interest" description="Disordered" evidence="5">
    <location>
        <begin position="360"/>
        <end position="449"/>
    </location>
</feature>
<dbReference type="InterPro" id="IPR017930">
    <property type="entry name" value="Myb_dom"/>
</dbReference>
<gene>
    <name evidence="7" type="ORF">URODEC1_LOCUS26688</name>
</gene>
<dbReference type="SUPFAM" id="SSF46689">
    <property type="entry name" value="Homeodomain-like"/>
    <property type="match status" value="1"/>
</dbReference>
<evidence type="ECO:0000313" key="7">
    <source>
        <dbReference type="EMBL" id="CAL4930808.1"/>
    </source>
</evidence>
<dbReference type="InterPro" id="IPR046955">
    <property type="entry name" value="PHR1-like"/>
</dbReference>
<keyword evidence="3" id="KW-0804">Transcription</keyword>
<keyword evidence="4" id="KW-0539">Nucleus</keyword>
<keyword evidence="8" id="KW-1185">Reference proteome</keyword>
<accession>A0ABC8XTI8</accession>
<keyword evidence="2" id="KW-0238">DNA-binding</keyword>
<sequence length="449" mass="49281">MRNFNLRQFQNSRVLGAMSSSLPILPNSLKESFPRPHNPQQVPMSRQLPDGSILLRNGTPQSDTLNPRTGVIGASYSGYSHNPLDSVSNHEVQSVVSAPFMCQSSDVDVFQSLSDNTPGTHTEATWFSSSMDVLPVYTDNIAAPDNQIQSGSSAMTSDEVAKQNDWWAEIMNDDWKDILDATATDSQSKAMMQPSNSTASLPAVNQPASSHSGEICPVASPPNSGNASAAKQRMRWTPELHECFVDAVNQLGGSEKATPKGVLKLMKVDGLTIYHVKSHLQKYRTARYKPDLSEGTSEKRTTTEELSLDLKTSMDLTEALRLQMEVQKRLHEQLEIQRKLQLRIEEQGKYLQMMFEKQCKSSTENVQDPSSVDRSANPSSDPSHSANKDSSAAMDQNRIGDRPGTAELGERSTQLGAKQKIAEIDSGPEAAADGGSKVSQEKRRKLQDS</sequence>
<dbReference type="FunFam" id="1.10.10.60:FF:000002">
    <property type="entry name" value="Myb family transcription factor"/>
    <property type="match status" value="1"/>
</dbReference>
<feature type="region of interest" description="Disordered" evidence="5">
    <location>
        <begin position="28"/>
        <end position="67"/>
    </location>
</feature>
<dbReference type="PANTHER" id="PTHR31499:SF80">
    <property type="entry name" value="HTH MYB-TYPE DOMAIN-CONTAINING PROTEIN"/>
    <property type="match status" value="1"/>
</dbReference>
<evidence type="ECO:0000256" key="3">
    <source>
        <dbReference type="ARBA" id="ARBA00023163"/>
    </source>
</evidence>
<dbReference type="PROSITE" id="PS51294">
    <property type="entry name" value="HTH_MYB"/>
    <property type="match status" value="1"/>
</dbReference>
<feature type="compositionally biased region" description="Polar residues" evidence="5">
    <location>
        <begin position="185"/>
        <end position="200"/>
    </location>
</feature>
<dbReference type="InterPro" id="IPR025756">
    <property type="entry name" value="Myb_CC_LHEQLE"/>
</dbReference>
<feature type="compositionally biased region" description="Low complexity" evidence="5">
    <location>
        <begin position="221"/>
        <end position="230"/>
    </location>
</feature>
<dbReference type="EMBL" id="OZ075125">
    <property type="protein sequence ID" value="CAL4930808.1"/>
    <property type="molecule type" value="Genomic_DNA"/>
</dbReference>
<feature type="domain" description="HTH myb-type" evidence="6">
    <location>
        <begin position="228"/>
        <end position="288"/>
    </location>
</feature>
<dbReference type="Pfam" id="PF00249">
    <property type="entry name" value="Myb_DNA-binding"/>
    <property type="match status" value="1"/>
</dbReference>